<comment type="caution">
    <text evidence="2">The sequence shown here is derived from an EMBL/GenBank/DDBJ whole genome shotgun (WGS) entry which is preliminary data.</text>
</comment>
<keyword evidence="1" id="KW-0732">Signal</keyword>
<dbReference type="PANTHER" id="PTHR31270">
    <property type="entry name" value="GLUTAMINYL-PEPTIDE CYCLOTRANSFERASE"/>
    <property type="match status" value="1"/>
</dbReference>
<dbReference type="PANTHER" id="PTHR31270:SF1">
    <property type="entry name" value="GLUTAMINYL-PEPTIDE CYCLOTRANSFERASE"/>
    <property type="match status" value="1"/>
</dbReference>
<dbReference type="GO" id="GO:0016603">
    <property type="term" value="F:glutaminyl-peptide cyclotransferase activity"/>
    <property type="evidence" value="ECO:0007669"/>
    <property type="project" value="InterPro"/>
</dbReference>
<feature type="signal peptide" evidence="1">
    <location>
        <begin position="1"/>
        <end position="21"/>
    </location>
</feature>
<protein>
    <submittedName>
        <fullName evidence="2">Glutaminyl-peptide cyclotransferase</fullName>
    </submittedName>
</protein>
<proteinExistence type="predicted"/>
<dbReference type="RefSeq" id="WP_168147433.1">
    <property type="nucleotide sequence ID" value="NZ_JAAVXB010000003.1"/>
</dbReference>
<name>A0A970B621_9GAMM</name>
<keyword evidence="3" id="KW-1185">Reference proteome</keyword>
<dbReference type="AlphaFoldDB" id="A0A970B621"/>
<dbReference type="Pfam" id="PF05096">
    <property type="entry name" value="Glu_cyclase_2"/>
    <property type="match status" value="1"/>
</dbReference>
<evidence type="ECO:0000256" key="1">
    <source>
        <dbReference type="SAM" id="SignalP"/>
    </source>
</evidence>
<reference evidence="2" key="1">
    <citation type="submission" date="2020-03" db="EMBL/GenBank/DDBJ databases">
        <title>Solimonas marina sp. nov., isolated from deep seawater of the Pacific Ocean.</title>
        <authorList>
            <person name="Liu X."/>
            <person name="Lai Q."/>
            <person name="Sun F."/>
            <person name="Gai Y."/>
            <person name="Li G."/>
            <person name="Shao Z."/>
        </authorList>
    </citation>
    <scope>NUCLEOTIDE SEQUENCE</scope>
    <source>
        <strain evidence="2">C16B3</strain>
    </source>
</reference>
<dbReference type="InterPro" id="IPR011044">
    <property type="entry name" value="Quino_amine_DH_bsu"/>
</dbReference>
<evidence type="ECO:0000313" key="3">
    <source>
        <dbReference type="Proteomes" id="UP000653472"/>
    </source>
</evidence>
<evidence type="ECO:0000313" key="2">
    <source>
        <dbReference type="EMBL" id="NKF22190.1"/>
    </source>
</evidence>
<dbReference type="Proteomes" id="UP000653472">
    <property type="component" value="Unassembled WGS sequence"/>
</dbReference>
<feature type="chain" id="PRO_5037283523" evidence="1">
    <location>
        <begin position="22"/>
        <end position="285"/>
    </location>
</feature>
<accession>A0A970B621</accession>
<dbReference type="PROSITE" id="PS51257">
    <property type="entry name" value="PROKAR_LIPOPROTEIN"/>
    <property type="match status" value="1"/>
</dbReference>
<dbReference type="InterPro" id="IPR007788">
    <property type="entry name" value="QCT"/>
</dbReference>
<organism evidence="2 3">
    <name type="scientific">Solimonas marina</name>
    <dbReference type="NCBI Taxonomy" id="2714601"/>
    <lineage>
        <taxon>Bacteria</taxon>
        <taxon>Pseudomonadati</taxon>
        <taxon>Pseudomonadota</taxon>
        <taxon>Gammaproteobacteria</taxon>
        <taxon>Nevskiales</taxon>
        <taxon>Nevskiaceae</taxon>
        <taxon>Solimonas</taxon>
    </lineage>
</organism>
<sequence>MDPTVKPIRRATLMASTFALASLCSCVEAHALKRSAGAGFKASTNVAYTITKTLPHDTEAFTEGLELCDASMIESVGLYGRSALIRRAMETQTVVDRRSLPGDVFGEGVTCFGDRIYQLTWRSQIAYVYDHALHEITRLRYQGEGWGLTHNADQLIMSNGSDVISFRDPQDFHVIRTIAVRDGDTPVFKLNELEYANGMIFANVWETDRIAIIDAGNGQVRGWLDLAGLDARFKKPTHWDPADDVLNGIAHDAARDRWYVTGKRWPLMFELKLKDVPSPAAGGAP</sequence>
<gene>
    <name evidence="2" type="ORF">G7Y82_07660</name>
</gene>
<dbReference type="SUPFAM" id="SSF50969">
    <property type="entry name" value="YVTN repeat-like/Quinoprotein amine dehydrogenase"/>
    <property type="match status" value="1"/>
</dbReference>
<dbReference type="EMBL" id="JAAVXB010000003">
    <property type="protein sequence ID" value="NKF22190.1"/>
    <property type="molecule type" value="Genomic_DNA"/>
</dbReference>